<accession>A0ABN8Y1R0</accession>
<feature type="region of interest" description="Disordered" evidence="1">
    <location>
        <begin position="175"/>
        <end position="198"/>
    </location>
</feature>
<organism evidence="2 3">
    <name type="scientific">Rangifer tarandus platyrhynchus</name>
    <name type="common">Svalbard reindeer</name>
    <dbReference type="NCBI Taxonomy" id="3082113"/>
    <lineage>
        <taxon>Eukaryota</taxon>
        <taxon>Metazoa</taxon>
        <taxon>Chordata</taxon>
        <taxon>Craniata</taxon>
        <taxon>Vertebrata</taxon>
        <taxon>Euteleostomi</taxon>
        <taxon>Mammalia</taxon>
        <taxon>Eutheria</taxon>
        <taxon>Laurasiatheria</taxon>
        <taxon>Artiodactyla</taxon>
        <taxon>Ruminantia</taxon>
        <taxon>Pecora</taxon>
        <taxon>Cervidae</taxon>
        <taxon>Odocoileinae</taxon>
        <taxon>Rangifer</taxon>
    </lineage>
</organism>
<evidence type="ECO:0000313" key="2">
    <source>
        <dbReference type="EMBL" id="CAI9153749.1"/>
    </source>
</evidence>
<proteinExistence type="predicted"/>
<feature type="region of interest" description="Disordered" evidence="1">
    <location>
        <begin position="390"/>
        <end position="410"/>
    </location>
</feature>
<feature type="region of interest" description="Disordered" evidence="1">
    <location>
        <begin position="469"/>
        <end position="493"/>
    </location>
</feature>
<dbReference type="Proteomes" id="UP001176941">
    <property type="component" value="Chromosome 10"/>
</dbReference>
<evidence type="ECO:0000256" key="1">
    <source>
        <dbReference type="SAM" id="MobiDB-lite"/>
    </source>
</evidence>
<evidence type="ECO:0000313" key="3">
    <source>
        <dbReference type="Proteomes" id="UP001176941"/>
    </source>
</evidence>
<feature type="region of interest" description="Disordered" evidence="1">
    <location>
        <begin position="222"/>
        <end position="267"/>
    </location>
</feature>
<reference evidence="2" key="1">
    <citation type="submission" date="2023-04" db="EMBL/GenBank/DDBJ databases">
        <authorList>
            <consortium name="ELIXIR-Norway"/>
        </authorList>
    </citation>
    <scope>NUCLEOTIDE SEQUENCE [LARGE SCALE GENOMIC DNA]</scope>
</reference>
<protein>
    <submittedName>
        <fullName evidence="2">Uncharacterized protein</fullName>
    </submittedName>
</protein>
<name>A0ABN8Y1R0_RANTA</name>
<keyword evidence="3" id="KW-1185">Reference proteome</keyword>
<sequence>MGTRESWLAAHVPASGPEAEILWGIPGQMRGRPVLTPKDCLGSRVPQGPHASWVLLFHIQDHGLPCPRWGDPADPSARLGSPVASCLPGVQSSAPALPCKSPGLLGRFTSASVRRPPSPCSMGMAPSDLLAHQATSASVCGGAEPRTASGRAPAAGDGGEACTTGPWGVVADPPRKGHPHGPQTLTGVTRLQPGPGKSQQLTVARAGARRGLEAQSPVWDGPQLGAWVGGGREARGEDKAPLPLLSPRSSRNAGPRQSRPVPTNGGGAVRCPCTEASGACDGCSDEHASCLWFSRPSGMAGRCWSHSADSQAAVIGRDLGTEVADTAAGVVGIWVLSGRALLGSDYGLQGTPRPALGSGHSPGGQQVSCEACLETPVLFRLPLGRRAVASPVQHSRRPRHIEGPASVATGRTLRAEGGTLPAGGWEPASPGASVTEAEAERLDLLSPAGAAAVMGAGSGRCPPRRRLHAFPAHPRGPVSAQGGGWPPTRMPSG</sequence>
<gene>
    <name evidence="2" type="ORF">MRATA1EN1_LOCUS2711</name>
</gene>
<dbReference type="EMBL" id="OX459946">
    <property type="protein sequence ID" value="CAI9153749.1"/>
    <property type="molecule type" value="Genomic_DNA"/>
</dbReference>